<keyword evidence="4" id="KW-1185">Reference proteome</keyword>
<feature type="region of interest" description="Disordered" evidence="1">
    <location>
        <begin position="144"/>
        <end position="184"/>
    </location>
</feature>
<protein>
    <submittedName>
        <fullName evidence="3">Tetratricopeptide repeat protein</fullName>
    </submittedName>
</protein>
<feature type="signal peptide" evidence="2">
    <location>
        <begin position="1"/>
        <end position="32"/>
    </location>
</feature>
<dbReference type="EMBL" id="JAHGAW010000001">
    <property type="protein sequence ID" value="MBT2185441.1"/>
    <property type="molecule type" value="Genomic_DNA"/>
</dbReference>
<gene>
    <name evidence="3" type="ORF">KK488_00580</name>
</gene>
<reference evidence="3" key="1">
    <citation type="submission" date="2021-05" db="EMBL/GenBank/DDBJ databases">
        <title>Genome of Sphingobium sp. strain.</title>
        <authorList>
            <person name="Fan R."/>
        </authorList>
    </citation>
    <scope>NUCLEOTIDE SEQUENCE</scope>
    <source>
        <strain evidence="3">H33</strain>
    </source>
</reference>
<evidence type="ECO:0000256" key="2">
    <source>
        <dbReference type="SAM" id="SignalP"/>
    </source>
</evidence>
<keyword evidence="2" id="KW-0732">Signal</keyword>
<evidence type="ECO:0000256" key="1">
    <source>
        <dbReference type="SAM" id="MobiDB-lite"/>
    </source>
</evidence>
<comment type="caution">
    <text evidence="3">The sequence shown here is derived from an EMBL/GenBank/DDBJ whole genome shotgun (WGS) entry which is preliminary data.</text>
</comment>
<dbReference type="RefSeq" id="WP_214621196.1">
    <property type="nucleotide sequence ID" value="NZ_JAHGAW010000001.1"/>
</dbReference>
<dbReference type="Proteomes" id="UP001138757">
    <property type="component" value="Unassembled WGS sequence"/>
</dbReference>
<dbReference type="AlphaFoldDB" id="A0A9X1AHY9"/>
<evidence type="ECO:0000313" key="3">
    <source>
        <dbReference type="EMBL" id="MBT2185441.1"/>
    </source>
</evidence>
<evidence type="ECO:0000313" key="4">
    <source>
        <dbReference type="Proteomes" id="UP001138757"/>
    </source>
</evidence>
<sequence>MFSRHRPSRLVLRQVLLACAVYPIALSGAAEAQSAPKTVEGRVDRLEQEMRAVQRKVFPSGQVVAPEVGPAAPLPATPAGTPATSPVADLTARVSAIEAQLAQLTGQVEENGHRLTKLEDAVAKLNAPPPVAAVAPVPAMPSVAPGPATPAGRPQPAAPRPQPAAAGGPSSAARNEQVAAVERPSTGNAALDGYTYGFRLWSAKFYPEAETQLLATLEKYGSDPVASRTQNLLGRAYLDEGKPVTAAKTFYENYRLRPKGDRAAESLAWTAEALMQAKDNARACAAYDELADVFSASMPASVRDMMVKGRVRAKCGA</sequence>
<accession>A0A9X1AHY9</accession>
<feature type="compositionally biased region" description="Low complexity" evidence="1">
    <location>
        <begin position="163"/>
        <end position="173"/>
    </location>
</feature>
<organism evidence="3 4">
    <name type="scientific">Sphingobium nicotianae</name>
    <dbReference type="NCBI Taxonomy" id="2782607"/>
    <lineage>
        <taxon>Bacteria</taxon>
        <taxon>Pseudomonadati</taxon>
        <taxon>Pseudomonadota</taxon>
        <taxon>Alphaproteobacteria</taxon>
        <taxon>Sphingomonadales</taxon>
        <taxon>Sphingomonadaceae</taxon>
        <taxon>Sphingobium</taxon>
    </lineage>
</organism>
<feature type="compositionally biased region" description="Low complexity" evidence="1">
    <location>
        <begin position="144"/>
        <end position="155"/>
    </location>
</feature>
<dbReference type="InterPro" id="IPR011990">
    <property type="entry name" value="TPR-like_helical_dom_sf"/>
</dbReference>
<dbReference type="Gene3D" id="1.25.40.10">
    <property type="entry name" value="Tetratricopeptide repeat domain"/>
    <property type="match status" value="1"/>
</dbReference>
<proteinExistence type="predicted"/>
<name>A0A9X1AHY9_9SPHN</name>
<feature type="chain" id="PRO_5040752585" evidence="2">
    <location>
        <begin position="33"/>
        <end position="317"/>
    </location>
</feature>
<dbReference type="SUPFAM" id="SSF48452">
    <property type="entry name" value="TPR-like"/>
    <property type="match status" value="1"/>
</dbReference>